<protein>
    <recommendedName>
        <fullName evidence="1">Amine oxidase domain-containing protein</fullName>
    </recommendedName>
</protein>
<dbReference type="OrthoDB" id="2019015at2759"/>
<dbReference type="GO" id="GO:0046592">
    <property type="term" value="F:polyamine oxidase activity"/>
    <property type="evidence" value="ECO:0007669"/>
    <property type="project" value="TreeGrafter"/>
</dbReference>
<sequence>MISDHQPHIVVIGAGVSGISAAAHLHQGGLTNITVLEGTKRWGGRVRTETFGQSLIEVGANWIHGGSYANPIFNLANQSPDLLLHEGQIQRFSRKNGLFYRPGKKNVEKELGEIGFRLFFDIERQSAELYNQGKGKNETLAQWIENKFNEELDKVSDSEDKEILEDILWGMINYLRLHNGDELEFSSANLYGCFWDIPGGDVKIPGGYINVFQPLVDQIHDKIQFESEVIKIDQSQNKVCLTTRAGNDIECDHVILTASLGYLKENQATLFLPSLPDAKIEAINSIGFGRCGKIFLEFDKPFWAKGEEGLKIAWGKDAIKSQRYPEEWYKSIFGFDEVLNNPNVLLAWIGGEGAEIMENLEDAEIISAVTKVLQSCTGDISLQGPVRIRKTSWIVDPLFRGTYTYGSLKPDLLTYINDLAQPLCDPLGIPRVLFAGEATHETGYSTVHGARFAGLREAQRLIDQHK</sequence>
<name>A0A553N6K0_TIGCA</name>
<dbReference type="PANTHER" id="PTHR10742:SF416">
    <property type="entry name" value="SPERMINE OXIDASE"/>
    <property type="match status" value="1"/>
</dbReference>
<gene>
    <name evidence="2" type="ORF">TCAL_12245</name>
</gene>
<organism evidence="2 3">
    <name type="scientific">Tigriopus californicus</name>
    <name type="common">Marine copepod</name>
    <dbReference type="NCBI Taxonomy" id="6832"/>
    <lineage>
        <taxon>Eukaryota</taxon>
        <taxon>Metazoa</taxon>
        <taxon>Ecdysozoa</taxon>
        <taxon>Arthropoda</taxon>
        <taxon>Crustacea</taxon>
        <taxon>Multicrustacea</taxon>
        <taxon>Hexanauplia</taxon>
        <taxon>Copepoda</taxon>
        <taxon>Harpacticoida</taxon>
        <taxon>Harpacticidae</taxon>
        <taxon>Tigriopus</taxon>
    </lineage>
</organism>
<dbReference type="Gene3D" id="3.90.660.10">
    <property type="match status" value="1"/>
</dbReference>
<evidence type="ECO:0000259" key="1">
    <source>
        <dbReference type="Pfam" id="PF01593"/>
    </source>
</evidence>
<dbReference type="InterPro" id="IPR036188">
    <property type="entry name" value="FAD/NAD-bd_sf"/>
</dbReference>
<feature type="domain" description="Amine oxidase" evidence="1">
    <location>
        <begin position="16"/>
        <end position="462"/>
    </location>
</feature>
<dbReference type="EMBL" id="VCGU01000459">
    <property type="protein sequence ID" value="TRY61062.1"/>
    <property type="molecule type" value="Genomic_DNA"/>
</dbReference>
<proteinExistence type="predicted"/>
<dbReference type="Pfam" id="PF01593">
    <property type="entry name" value="Amino_oxidase"/>
    <property type="match status" value="1"/>
</dbReference>
<dbReference type="STRING" id="6832.A0A553N6K0"/>
<dbReference type="AlphaFoldDB" id="A0A553N6K0"/>
<keyword evidence="3" id="KW-1185">Reference proteome</keyword>
<dbReference type="PANTHER" id="PTHR10742">
    <property type="entry name" value="FLAVIN MONOAMINE OXIDASE"/>
    <property type="match status" value="1"/>
</dbReference>
<dbReference type="SUPFAM" id="SSF51905">
    <property type="entry name" value="FAD/NAD(P)-binding domain"/>
    <property type="match status" value="1"/>
</dbReference>
<comment type="caution">
    <text evidence="2">The sequence shown here is derived from an EMBL/GenBank/DDBJ whole genome shotgun (WGS) entry which is preliminary data.</text>
</comment>
<dbReference type="OMA" id="GRIKTCW"/>
<dbReference type="Gene3D" id="3.50.50.60">
    <property type="entry name" value="FAD/NAD(P)-binding domain"/>
    <property type="match status" value="1"/>
</dbReference>
<dbReference type="Proteomes" id="UP000318571">
    <property type="component" value="Chromosome 8"/>
</dbReference>
<evidence type="ECO:0000313" key="3">
    <source>
        <dbReference type="Proteomes" id="UP000318571"/>
    </source>
</evidence>
<dbReference type="InterPro" id="IPR050281">
    <property type="entry name" value="Flavin_monoamine_oxidase"/>
</dbReference>
<accession>A0A553N6K0</accession>
<reference evidence="2 3" key="1">
    <citation type="journal article" date="2018" name="Nat. Ecol. Evol.">
        <title>Genomic signatures of mitonuclear coevolution across populations of Tigriopus californicus.</title>
        <authorList>
            <person name="Barreto F.S."/>
            <person name="Watson E.T."/>
            <person name="Lima T.G."/>
            <person name="Willett C.S."/>
            <person name="Edmands S."/>
            <person name="Li W."/>
            <person name="Burton R.S."/>
        </authorList>
    </citation>
    <scope>NUCLEOTIDE SEQUENCE [LARGE SCALE GENOMIC DNA]</scope>
    <source>
        <strain evidence="2 3">San Diego</strain>
    </source>
</reference>
<dbReference type="InterPro" id="IPR002937">
    <property type="entry name" value="Amino_oxidase"/>
</dbReference>
<evidence type="ECO:0000313" key="2">
    <source>
        <dbReference type="EMBL" id="TRY61062.1"/>
    </source>
</evidence>
<dbReference type="SUPFAM" id="SSF54373">
    <property type="entry name" value="FAD-linked reductases, C-terminal domain"/>
    <property type="match status" value="1"/>
</dbReference>